<dbReference type="SMART" id="SM00267">
    <property type="entry name" value="GGDEF"/>
    <property type="match status" value="1"/>
</dbReference>
<dbReference type="CDD" id="cd01949">
    <property type="entry name" value="GGDEF"/>
    <property type="match status" value="1"/>
</dbReference>
<protein>
    <recommendedName>
        <fullName evidence="1">diguanylate cyclase</fullName>
        <ecNumber evidence="1">2.7.7.65</ecNumber>
    </recommendedName>
</protein>
<dbReference type="EMBL" id="BMLX01000003">
    <property type="protein sequence ID" value="GGP22385.1"/>
    <property type="molecule type" value="Genomic_DNA"/>
</dbReference>
<dbReference type="SUPFAM" id="SSF55781">
    <property type="entry name" value="GAF domain-like"/>
    <property type="match status" value="1"/>
</dbReference>
<dbReference type="InterPro" id="IPR000160">
    <property type="entry name" value="GGDEF_dom"/>
</dbReference>
<reference evidence="5" key="1">
    <citation type="journal article" date="2019" name="Int. J. Syst. Evol. Microbiol.">
        <title>The Global Catalogue of Microorganisms (GCM) 10K type strain sequencing project: providing services to taxonomists for standard genome sequencing and annotation.</title>
        <authorList>
            <consortium name="The Broad Institute Genomics Platform"/>
            <consortium name="The Broad Institute Genome Sequencing Center for Infectious Disease"/>
            <person name="Wu L."/>
            <person name="Ma J."/>
        </authorList>
    </citation>
    <scope>NUCLEOTIDE SEQUENCE [LARGE SCALE GENOMIC DNA]</scope>
    <source>
        <strain evidence="5">CGMCC 1.8859</strain>
    </source>
</reference>
<gene>
    <name evidence="4" type="ORF">GCM10010970_24970</name>
</gene>
<dbReference type="PANTHER" id="PTHR45138">
    <property type="entry name" value="REGULATORY COMPONENTS OF SENSORY TRANSDUCTION SYSTEM"/>
    <property type="match status" value="1"/>
</dbReference>
<dbReference type="EC" id="2.7.7.65" evidence="1"/>
<dbReference type="InterPro" id="IPR029787">
    <property type="entry name" value="Nucleotide_cyclase"/>
</dbReference>
<evidence type="ECO:0000313" key="4">
    <source>
        <dbReference type="EMBL" id="GGP22385.1"/>
    </source>
</evidence>
<dbReference type="SMART" id="SM00065">
    <property type="entry name" value="GAF"/>
    <property type="match status" value="1"/>
</dbReference>
<keyword evidence="5" id="KW-1185">Reference proteome</keyword>
<dbReference type="Proteomes" id="UP000637267">
    <property type="component" value="Unassembled WGS sequence"/>
</dbReference>
<dbReference type="NCBIfam" id="TIGR00254">
    <property type="entry name" value="GGDEF"/>
    <property type="match status" value="1"/>
</dbReference>
<dbReference type="Gene3D" id="3.30.450.40">
    <property type="match status" value="1"/>
</dbReference>
<comment type="caution">
    <text evidence="4">The sequence shown here is derived from an EMBL/GenBank/DDBJ whole genome shotgun (WGS) entry which is preliminary data.</text>
</comment>
<dbReference type="InterPro" id="IPR029016">
    <property type="entry name" value="GAF-like_dom_sf"/>
</dbReference>
<dbReference type="PANTHER" id="PTHR45138:SF9">
    <property type="entry name" value="DIGUANYLATE CYCLASE DGCM-RELATED"/>
    <property type="match status" value="1"/>
</dbReference>
<proteinExistence type="predicted"/>
<evidence type="ECO:0000256" key="2">
    <source>
        <dbReference type="ARBA" id="ARBA00034247"/>
    </source>
</evidence>
<evidence type="ECO:0000256" key="1">
    <source>
        <dbReference type="ARBA" id="ARBA00012528"/>
    </source>
</evidence>
<dbReference type="InterPro" id="IPR043128">
    <property type="entry name" value="Rev_trsase/Diguanyl_cyclase"/>
</dbReference>
<evidence type="ECO:0000313" key="5">
    <source>
        <dbReference type="Proteomes" id="UP000637267"/>
    </source>
</evidence>
<dbReference type="Pfam" id="PF01590">
    <property type="entry name" value="GAF"/>
    <property type="match status" value="1"/>
</dbReference>
<dbReference type="RefSeq" id="WP_188704695.1">
    <property type="nucleotide sequence ID" value="NZ_BMLX01000003.1"/>
</dbReference>
<accession>A0ABQ2PAE8</accession>
<dbReference type="SUPFAM" id="SSF55073">
    <property type="entry name" value="Nucleotide cyclase"/>
    <property type="match status" value="1"/>
</dbReference>
<comment type="catalytic activity">
    <reaction evidence="2">
        <text>2 GTP = 3',3'-c-di-GMP + 2 diphosphate</text>
        <dbReference type="Rhea" id="RHEA:24898"/>
        <dbReference type="ChEBI" id="CHEBI:33019"/>
        <dbReference type="ChEBI" id="CHEBI:37565"/>
        <dbReference type="ChEBI" id="CHEBI:58805"/>
        <dbReference type="EC" id="2.7.7.65"/>
    </reaction>
</comment>
<dbReference type="PROSITE" id="PS50887">
    <property type="entry name" value="GGDEF"/>
    <property type="match status" value="1"/>
</dbReference>
<name>A0ABQ2PAE8_9NEIS</name>
<dbReference type="InterPro" id="IPR050469">
    <property type="entry name" value="Diguanylate_Cyclase"/>
</dbReference>
<dbReference type="Gene3D" id="3.30.70.270">
    <property type="match status" value="1"/>
</dbReference>
<evidence type="ECO:0000259" key="3">
    <source>
        <dbReference type="PROSITE" id="PS50887"/>
    </source>
</evidence>
<organism evidence="4 5">
    <name type="scientific">Silvimonas iriomotensis</name>
    <dbReference type="NCBI Taxonomy" id="449662"/>
    <lineage>
        <taxon>Bacteria</taxon>
        <taxon>Pseudomonadati</taxon>
        <taxon>Pseudomonadota</taxon>
        <taxon>Betaproteobacteria</taxon>
        <taxon>Neisseriales</taxon>
        <taxon>Chitinibacteraceae</taxon>
        <taxon>Silvimonas</taxon>
    </lineage>
</organism>
<feature type="domain" description="GGDEF" evidence="3">
    <location>
        <begin position="204"/>
        <end position="341"/>
    </location>
</feature>
<dbReference type="Pfam" id="PF00990">
    <property type="entry name" value="GGDEF"/>
    <property type="match status" value="1"/>
</dbReference>
<sequence length="341" mass="36774">MESILLKLSDSVSGAQTLEDLTRPLLEMLHAVTGLESTYLTSIDLDKGLQHILYSRNESTTFCIPEGLTVEWNDTLCKRALDENCGFTNDVADQWGDSDAARALGIATYLSTPIRTGGGNLYGTLCAASASRREVTPDTRKIIGLFARMIAQHVERESLMNQLREANIELSAMALTDPLTSLPNRRALLDELGRMFAVAQRETRCVLIAFLDLDGFKQINDTWGHDAGDALLQTIAQQLAQQRRAGDFIARVGGDEFVAVGVGPRPGEQADDAAAAFGLRLFEKTRATVETGPAQFDYAGASVGAIAVDPAAASISEALSQADTAMYKVKQHRAGRAAAPR</sequence>
<dbReference type="InterPro" id="IPR003018">
    <property type="entry name" value="GAF"/>
</dbReference>